<dbReference type="PANTHER" id="PTHR33288">
    <property type="match status" value="1"/>
</dbReference>
<dbReference type="InterPro" id="IPR024058">
    <property type="entry name" value="Cyt-f_TM"/>
</dbReference>
<geneLocation type="plastid" evidence="20"/>
<evidence type="ECO:0000256" key="5">
    <source>
        <dbReference type="ARBA" id="ARBA00022531"/>
    </source>
</evidence>
<comment type="subunit">
    <text evidence="15 17">The 4 large subunits of the cytochrome b6-f complex are cytochrome b6, subunit IV (17 kDa polypeptide, PetD), cytochrome f and the Rieske protein, while the 4 small subunits are PetG, PetL, PetM and PetN. The complex functions as a dimer.</text>
</comment>
<dbReference type="Gene3D" id="1.20.5.700">
    <property type="entry name" value="Single helix bin"/>
    <property type="match status" value="1"/>
</dbReference>
<evidence type="ECO:0000256" key="16">
    <source>
        <dbReference type="ARBA" id="ARBA00046266"/>
    </source>
</evidence>
<dbReference type="GO" id="GO:0015979">
    <property type="term" value="P:photosynthesis"/>
    <property type="evidence" value="ECO:0007669"/>
    <property type="project" value="UniProtKB-UniRule"/>
</dbReference>
<evidence type="ECO:0000256" key="14">
    <source>
        <dbReference type="ARBA" id="ARBA00023136"/>
    </source>
</evidence>
<keyword evidence="7 17" id="KW-0812">Transmembrane</keyword>
<dbReference type="PROSITE" id="PS51010">
    <property type="entry name" value="CYTF"/>
    <property type="match status" value="1"/>
</dbReference>
<evidence type="ECO:0000256" key="4">
    <source>
        <dbReference type="ARBA" id="ARBA00022448"/>
    </source>
</evidence>
<comment type="subcellular location">
    <subcellularLocation>
        <location evidence="17">Cellular thylakoid membrane</location>
        <topology evidence="17">Single-pass membrane protein</topology>
    </subcellularLocation>
    <subcellularLocation>
        <location evidence="16">Plastid thylakoid membrane</location>
        <topology evidence="16">Single-pass membrane protein</topology>
    </subcellularLocation>
</comment>
<dbReference type="Pfam" id="PF01333">
    <property type="entry name" value="Apocytochr_F_C"/>
    <property type="match status" value="1"/>
</dbReference>
<dbReference type="SUPFAM" id="SSF49441">
    <property type="entry name" value="Cytochrome f, large domain"/>
    <property type="match status" value="1"/>
</dbReference>
<evidence type="ECO:0000256" key="12">
    <source>
        <dbReference type="ARBA" id="ARBA00023004"/>
    </source>
</evidence>
<dbReference type="InterPro" id="IPR011054">
    <property type="entry name" value="Rudment_hybrid_motif"/>
</dbReference>
<evidence type="ECO:0000256" key="8">
    <source>
        <dbReference type="ARBA" id="ARBA00022723"/>
    </source>
</evidence>
<dbReference type="GO" id="GO:0009055">
    <property type="term" value="F:electron transfer activity"/>
    <property type="evidence" value="ECO:0007669"/>
    <property type="project" value="UniProtKB-UniRule"/>
</dbReference>
<feature type="binding site" description="axial binding residue" evidence="17 18">
    <location>
        <position position="54"/>
    </location>
    <ligand>
        <name>heme</name>
        <dbReference type="ChEBI" id="CHEBI:30413"/>
    </ligand>
    <ligandPart>
        <name>Fe</name>
        <dbReference type="ChEBI" id="CHEBI:18248"/>
    </ligandPart>
</feature>
<evidence type="ECO:0000256" key="11">
    <source>
        <dbReference type="ARBA" id="ARBA00022989"/>
    </source>
</evidence>
<evidence type="ECO:0000256" key="1">
    <source>
        <dbReference type="ARBA" id="ARBA00003068"/>
    </source>
</evidence>
<feature type="binding site" description="covalent" evidence="17 18">
    <location>
        <position position="53"/>
    </location>
    <ligand>
        <name>heme</name>
        <dbReference type="ChEBI" id="CHEBI:30413"/>
    </ligand>
</feature>
<keyword evidence="8 17" id="KW-0479">Metal-binding</keyword>
<dbReference type="SUPFAM" id="SSF103431">
    <property type="entry name" value="Cytochrome f subunit of the cytochrome b6f complex, transmembrane anchor"/>
    <property type="match status" value="1"/>
</dbReference>
<dbReference type="GO" id="GO:0005506">
    <property type="term" value="F:iron ion binding"/>
    <property type="evidence" value="ECO:0007669"/>
    <property type="project" value="InterPro"/>
</dbReference>
<keyword evidence="12 17" id="KW-0408">Iron</keyword>
<evidence type="ECO:0000256" key="2">
    <source>
        <dbReference type="ARBA" id="ARBA00008923"/>
    </source>
</evidence>
<keyword evidence="11 17" id="KW-1133">Transmembrane helix</keyword>
<evidence type="ECO:0000256" key="3">
    <source>
        <dbReference type="ARBA" id="ARBA00013528"/>
    </source>
</evidence>
<evidence type="ECO:0000259" key="19">
    <source>
        <dbReference type="Pfam" id="PF16639"/>
    </source>
</evidence>
<dbReference type="InterPro" id="IPR036826">
    <property type="entry name" value="Cyt_f_lg_dom_sf"/>
</dbReference>
<evidence type="ECO:0000256" key="13">
    <source>
        <dbReference type="ARBA" id="ARBA00023078"/>
    </source>
</evidence>
<organism evidence="20">
    <name type="scientific">Neogoniolithon spectabile</name>
    <dbReference type="NCBI Taxonomy" id="231755"/>
    <lineage>
        <taxon>Eukaryota</taxon>
        <taxon>Rhodophyta</taxon>
        <taxon>Florideophyceae</taxon>
        <taxon>Corallinophycidae</taxon>
        <taxon>Corallinales</taxon>
        <taxon>Spongitidaceae</taxon>
        <taxon>Neogoniolithoideae</taxon>
        <taxon>Neogoniolithon</taxon>
    </lineage>
</organism>
<dbReference type="EMBL" id="MH281628">
    <property type="protein sequence ID" value="AYR06061.1"/>
    <property type="molecule type" value="Genomic_DNA"/>
</dbReference>
<dbReference type="RefSeq" id="YP_009541852.1">
    <property type="nucleotide sequence ID" value="NC_039978.1"/>
</dbReference>
<evidence type="ECO:0000256" key="18">
    <source>
        <dbReference type="PIRSR" id="PIRSR602325-50"/>
    </source>
</evidence>
<keyword evidence="14 17" id="KW-0472">Membrane</keyword>
<evidence type="ECO:0000256" key="10">
    <source>
        <dbReference type="ARBA" id="ARBA00022982"/>
    </source>
</evidence>
<dbReference type="GO" id="GO:0055035">
    <property type="term" value="C:plastid thylakoid membrane"/>
    <property type="evidence" value="ECO:0007669"/>
    <property type="project" value="UniProtKB-SubCell"/>
</dbReference>
<comment type="similarity">
    <text evidence="2 17">Belongs to the cytochrome f family.</text>
</comment>
<evidence type="ECO:0000256" key="15">
    <source>
        <dbReference type="ARBA" id="ARBA00025834"/>
    </source>
</evidence>
<dbReference type="SUPFAM" id="SSF51246">
    <property type="entry name" value="Rudiment single hybrid motif"/>
    <property type="match status" value="1"/>
</dbReference>
<evidence type="ECO:0000256" key="6">
    <source>
        <dbReference type="ARBA" id="ARBA00022617"/>
    </source>
</evidence>
<comment type="function">
    <text evidence="1 17">Component of the cytochrome b6-f complex, which mediates electron transfer between photosystem II (PSII) and photosystem I (PSI), cyclic electron flow around PSI, and state transitions.</text>
</comment>
<dbReference type="Gene3D" id="2.60.40.830">
    <property type="entry name" value="Cytochrome f large domain"/>
    <property type="match status" value="1"/>
</dbReference>
<protein>
    <recommendedName>
        <fullName evidence="3 17">Cytochrome f</fullName>
    </recommendedName>
</protein>
<keyword evidence="4 17" id="KW-0813">Transport</keyword>
<dbReference type="InterPro" id="IPR024094">
    <property type="entry name" value="Cyt_f_lg_dom"/>
</dbReference>
<dbReference type="GeneID" id="38463627"/>
<evidence type="ECO:0000256" key="9">
    <source>
        <dbReference type="ARBA" id="ARBA00022729"/>
    </source>
</evidence>
<dbReference type="InterPro" id="IPR002325">
    <property type="entry name" value="Cyt_f"/>
</dbReference>
<keyword evidence="6 17" id="KW-0349">Heme</keyword>
<dbReference type="Pfam" id="PF16639">
    <property type="entry name" value="Apocytochr_F_N"/>
    <property type="match status" value="1"/>
</dbReference>
<dbReference type="PRINTS" id="PR00610">
    <property type="entry name" value="CYTOCHROMEF"/>
</dbReference>
<dbReference type="FunFam" id="2.60.40.830:FF:000001">
    <property type="entry name" value="Cytochrome f"/>
    <property type="match status" value="1"/>
</dbReference>
<dbReference type="GO" id="GO:0020037">
    <property type="term" value="F:heme binding"/>
    <property type="evidence" value="ECO:0007669"/>
    <property type="project" value="InterPro"/>
</dbReference>
<evidence type="ECO:0000256" key="7">
    <source>
        <dbReference type="ARBA" id="ARBA00022692"/>
    </source>
</evidence>
<evidence type="ECO:0000313" key="20">
    <source>
        <dbReference type="EMBL" id="AYR06061.1"/>
    </source>
</evidence>
<accession>A0A3G3MGY1</accession>
<gene>
    <name evidence="17 20" type="primary">petA</name>
</gene>
<keyword evidence="10 17" id="KW-0249">Electron transport</keyword>
<keyword evidence="9 17" id="KW-0732">Signal</keyword>
<feature type="transmembrane region" description="Helical" evidence="17">
    <location>
        <begin position="279"/>
        <end position="298"/>
    </location>
</feature>
<feature type="binding site" description="axial binding residue" evidence="17 18">
    <location>
        <position position="30"/>
    </location>
    <ligand>
        <name>heme</name>
        <dbReference type="ChEBI" id="CHEBI:30413"/>
    </ligand>
    <ligandPart>
        <name>Fe</name>
        <dbReference type="ChEBI" id="CHEBI:18248"/>
    </ligandPart>
</feature>
<sequence>MSKNLTRSILTLIISIIGFHINNNHILNAFPIYAQQGYENPREATGRIVCANCHLAQKNISIEVPKSILPNTIFEATVKIPLRDASQQILGNGTKGNLNIGAVLILPEGFKLAPKELQSEEIRQRTKNVYVQPYSTNKQNILVVGPMPYNKQQEIVFPILAPDPTTDKNIHFLKYPIYAGGNRGRGQVYPNGEKSNNNIVNAQLGGTITNINSLQNGDYEIRIQNSDGNDVFEKISKGLELIVAEGDKIEFNQPLTKDPNIGGFGQGEAEIVLQSPSRIQGMIIFFVIIAISQIFFVLKKKQWEKVQAAEMNF</sequence>
<feature type="binding site" description="covalent" evidence="17 18">
    <location>
        <position position="50"/>
    </location>
    <ligand>
        <name>heme</name>
        <dbReference type="ChEBI" id="CHEBI:30413"/>
    </ligand>
</feature>
<dbReference type="Gene3D" id="2.40.50.100">
    <property type="match status" value="1"/>
</dbReference>
<dbReference type="PANTHER" id="PTHR33288:SF10">
    <property type="entry name" value="CYTOCHROME F"/>
    <property type="match status" value="1"/>
</dbReference>
<keyword evidence="13 17" id="KW-0793">Thylakoid</keyword>
<reference evidence="20" key="1">
    <citation type="journal article" date="2018" name="Genome Biol. Evol.">
        <title>Mitochondrial and Plastid Genomes from Coralline Red Algae Provide Insights into the Incongruent Evolutionary Histories of Organelles.</title>
        <authorList>
            <person name="Lee J."/>
            <person name="Song H.J."/>
            <person name="In Park S."/>
            <person name="Lee Y.M."/>
            <person name="Jeong S.Y."/>
            <person name="Oh Cho T."/>
            <person name="Kim J.H."/>
            <person name="Choi H.G."/>
            <person name="Choi C.G."/>
            <person name="Nelson W.A."/>
            <person name="Fredericq S."/>
            <person name="Bhattacharya D."/>
            <person name="Su Yoon H."/>
        </authorList>
    </citation>
    <scope>NUCLEOTIDE SEQUENCE</scope>
</reference>
<evidence type="ECO:0000256" key="17">
    <source>
        <dbReference type="HAMAP-Rule" id="MF_00610"/>
    </source>
</evidence>
<comment type="cofactor">
    <cofactor evidence="17 18">
        <name>heme</name>
        <dbReference type="ChEBI" id="CHEBI:30413"/>
    </cofactor>
    <text evidence="17 18">Binds 1 heme group covalently.</text>
</comment>
<keyword evidence="20" id="KW-0934">Plastid</keyword>
<dbReference type="AlphaFoldDB" id="A0A3G3MGY1"/>
<name>A0A3G3MGY1_9FLOR</name>
<keyword evidence="5 17" id="KW-0602">Photosynthesis</keyword>
<proteinExistence type="inferred from homology"/>
<dbReference type="HAMAP" id="MF_00610">
    <property type="entry name" value="Cytb6_f_cytF"/>
    <property type="match status" value="1"/>
</dbReference>
<feature type="domain" description="Cytochrome f large" evidence="19">
    <location>
        <begin position="30"/>
        <end position="184"/>
    </location>
</feature>